<comment type="caution">
    <text evidence="2">The sequence shown here is derived from an EMBL/GenBank/DDBJ whole genome shotgun (WGS) entry which is preliminary data.</text>
</comment>
<dbReference type="Proteomes" id="UP000530654">
    <property type="component" value="Unassembled WGS sequence"/>
</dbReference>
<feature type="signal peptide" evidence="1">
    <location>
        <begin position="1"/>
        <end position="17"/>
    </location>
</feature>
<feature type="chain" id="PRO_5031524133" description="Lipoprotein" evidence="1">
    <location>
        <begin position="18"/>
        <end position="136"/>
    </location>
</feature>
<dbReference type="AlphaFoldDB" id="A0A7Y2R2B4"/>
<keyword evidence="1" id="KW-0732">Signal</keyword>
<dbReference type="OrthoDB" id="7866147at2"/>
<evidence type="ECO:0000256" key="1">
    <source>
        <dbReference type="SAM" id="SignalP"/>
    </source>
</evidence>
<protein>
    <recommendedName>
        <fullName evidence="4">Lipoprotein</fullName>
    </recommendedName>
</protein>
<sequence>MKSIFSYLIAGAMIALCGCTTTSDSFRQKSVSKTVLTGEKTKLGQTWHVNKDCSFVDYLPTHVIEQPKHGRFQLVREPVFPYEKGELAKCRTVKVQGEVGYYISEPGYIGSDKVVVRSPSGNGRVDETIINVNVVK</sequence>
<organism evidence="2 3">
    <name type="scientific">Rhizobium laguerreae</name>
    <dbReference type="NCBI Taxonomy" id="1076926"/>
    <lineage>
        <taxon>Bacteria</taxon>
        <taxon>Pseudomonadati</taxon>
        <taxon>Pseudomonadota</taxon>
        <taxon>Alphaproteobacteria</taxon>
        <taxon>Hyphomicrobiales</taxon>
        <taxon>Rhizobiaceae</taxon>
        <taxon>Rhizobium/Agrobacterium group</taxon>
        <taxon>Rhizobium</taxon>
    </lineage>
</organism>
<gene>
    <name evidence="2" type="ORF">HLI17_06970</name>
</gene>
<dbReference type="PROSITE" id="PS51257">
    <property type="entry name" value="PROKAR_LIPOPROTEIN"/>
    <property type="match status" value="1"/>
</dbReference>
<accession>A0A7Y2R2B4</accession>
<name>A0A7Y2R2B4_9HYPH</name>
<proteinExistence type="predicted"/>
<dbReference type="EMBL" id="JABEQY010000005">
    <property type="protein sequence ID" value="NNH63042.1"/>
    <property type="molecule type" value="Genomic_DNA"/>
</dbReference>
<evidence type="ECO:0000313" key="3">
    <source>
        <dbReference type="Proteomes" id="UP000530654"/>
    </source>
</evidence>
<reference evidence="2 3" key="1">
    <citation type="submission" date="2020-04" db="EMBL/GenBank/DDBJ databases">
        <title>Rhizobium bacterial biofertilizers improve the content of phenolic compounds of Lactuca sativa L. under non-saline and saline-stress conditions.</title>
        <authorList>
            <person name="Ayuso-Calles M."/>
            <person name="Garcia-Estevez I."/>
            <person name="Jimenez-Gomez A."/>
            <person name="Flores-Felix J.D."/>
            <person name="Escribano-Bailon M."/>
            <person name="Rivas R."/>
        </authorList>
    </citation>
    <scope>NUCLEOTIDE SEQUENCE [LARGE SCALE GENOMIC DNA]</scope>
    <source>
        <strain evidence="2 3">GPTR02</strain>
    </source>
</reference>
<evidence type="ECO:0000313" key="2">
    <source>
        <dbReference type="EMBL" id="NNH63042.1"/>
    </source>
</evidence>
<evidence type="ECO:0008006" key="4">
    <source>
        <dbReference type="Google" id="ProtNLM"/>
    </source>
</evidence>
<dbReference type="RefSeq" id="WP_162117209.1">
    <property type="nucleotide sequence ID" value="NZ_JAAEAB010000011.1"/>
</dbReference>